<dbReference type="Pfam" id="PF20243">
    <property type="entry name" value="MbnP"/>
    <property type="match status" value="1"/>
</dbReference>
<dbReference type="KEGG" id="hoh:Hoch_3800"/>
<organism evidence="2 3">
    <name type="scientific">Haliangium ochraceum (strain DSM 14365 / JCM 11303 / SMP-2)</name>
    <dbReference type="NCBI Taxonomy" id="502025"/>
    <lineage>
        <taxon>Bacteria</taxon>
        <taxon>Pseudomonadati</taxon>
        <taxon>Myxococcota</taxon>
        <taxon>Polyangia</taxon>
        <taxon>Haliangiales</taxon>
        <taxon>Kofleriaceae</taxon>
        <taxon>Haliangium</taxon>
    </lineage>
</organism>
<sequence length="354" mass="36380">MLKHVRESLVFGRVADLLVSNGFSFPASVPGSRRVAGAALLFGAAALLGACGDNDSVGADPDAAPPPIEVDAAPVEVDAGVRELSIEFAAQVGDLAAACGAGPYAGLGTDGAEVSIADLRFYVANPRLLRDGVEVPITLVQDEVWQYQDVALLDFEDGTGACSTNGNSAINTRIVGTVPEPEDGGGVGDDEYQGLVFDLGVPYELNHLDVTAVPSPLNVMAMYWAWAIGHKFVRIDLVTGDGAWNIHLGSQQCDSPEAPSAPPASGCAKPNRPRIALADFRPGEDTVVLDIAALVAGSNLSADAGAPGCQSFPGDVDECTELFPAFGLSFESGDCEDDCAGQSAFSVAAGSSLL</sequence>
<dbReference type="Proteomes" id="UP000001880">
    <property type="component" value="Chromosome"/>
</dbReference>
<gene>
    <name evidence="2" type="ordered locus">Hoch_3800</name>
</gene>
<dbReference type="eggNOG" id="ENOG5030DUI">
    <property type="taxonomic scope" value="Bacteria"/>
</dbReference>
<dbReference type="HOGENOM" id="CLU_061770_0_0_7"/>
<dbReference type="OrthoDB" id="64245at2"/>
<dbReference type="InterPro" id="IPR046863">
    <property type="entry name" value="MbnP-like_dom"/>
</dbReference>
<keyword evidence="3" id="KW-1185">Reference proteome</keyword>
<evidence type="ECO:0000313" key="2">
    <source>
        <dbReference type="EMBL" id="ACY16300.1"/>
    </source>
</evidence>
<dbReference type="AlphaFoldDB" id="D0LYF0"/>
<dbReference type="NCBIfam" id="TIGR04052">
    <property type="entry name" value="MbnP_like_WxW"/>
    <property type="match status" value="1"/>
</dbReference>
<evidence type="ECO:0000313" key="3">
    <source>
        <dbReference type="Proteomes" id="UP000001880"/>
    </source>
</evidence>
<reference evidence="2 3" key="1">
    <citation type="journal article" date="2010" name="Stand. Genomic Sci.">
        <title>Complete genome sequence of Haliangium ochraceum type strain (SMP-2).</title>
        <authorList>
            <consortium name="US DOE Joint Genome Institute (JGI-PGF)"/>
            <person name="Ivanova N."/>
            <person name="Daum C."/>
            <person name="Lang E."/>
            <person name="Abt B."/>
            <person name="Kopitz M."/>
            <person name="Saunders E."/>
            <person name="Lapidus A."/>
            <person name="Lucas S."/>
            <person name="Glavina Del Rio T."/>
            <person name="Nolan M."/>
            <person name="Tice H."/>
            <person name="Copeland A."/>
            <person name="Cheng J.F."/>
            <person name="Chen F."/>
            <person name="Bruce D."/>
            <person name="Goodwin L."/>
            <person name="Pitluck S."/>
            <person name="Mavromatis K."/>
            <person name="Pati A."/>
            <person name="Mikhailova N."/>
            <person name="Chen A."/>
            <person name="Palaniappan K."/>
            <person name="Land M."/>
            <person name="Hauser L."/>
            <person name="Chang Y.J."/>
            <person name="Jeffries C.D."/>
            <person name="Detter J.C."/>
            <person name="Brettin T."/>
            <person name="Rohde M."/>
            <person name="Goker M."/>
            <person name="Bristow J."/>
            <person name="Markowitz V."/>
            <person name="Eisen J.A."/>
            <person name="Hugenholtz P."/>
            <person name="Kyrpides N.C."/>
            <person name="Klenk H.P."/>
        </authorList>
    </citation>
    <scope>NUCLEOTIDE SEQUENCE [LARGE SCALE GENOMIC DNA]</scope>
    <source>
        <strain evidence="3">DSM 14365 / CIP 107738 / JCM 11303 / AJ 13395 / SMP-2</strain>
    </source>
</reference>
<dbReference type="RefSeq" id="WP_012828899.1">
    <property type="nucleotide sequence ID" value="NC_013440.1"/>
</dbReference>
<dbReference type="EMBL" id="CP001804">
    <property type="protein sequence ID" value="ACY16300.1"/>
    <property type="molecule type" value="Genomic_DNA"/>
</dbReference>
<feature type="domain" description="Copper-binding protein MbnP-like" evidence="1">
    <location>
        <begin position="83"/>
        <end position="309"/>
    </location>
</feature>
<dbReference type="InterPro" id="IPR023977">
    <property type="entry name" value="MbnP-like"/>
</dbReference>
<accession>D0LYF0</accession>
<name>D0LYF0_HALO1</name>
<proteinExistence type="predicted"/>
<protein>
    <recommendedName>
        <fullName evidence="1">Copper-binding protein MbnP-like domain-containing protein</fullName>
    </recommendedName>
</protein>
<dbReference type="STRING" id="502025.Hoch_3800"/>
<evidence type="ECO:0000259" key="1">
    <source>
        <dbReference type="Pfam" id="PF20243"/>
    </source>
</evidence>